<dbReference type="RefSeq" id="WP_099439949.1">
    <property type="nucleotide sequence ID" value="NZ_CP024091.1"/>
</dbReference>
<dbReference type="OrthoDB" id="657976at2"/>
<accession>A0A2D1U8X2</accession>
<evidence type="ECO:0000313" key="2">
    <source>
        <dbReference type="EMBL" id="ATP58041.1"/>
    </source>
</evidence>
<keyword evidence="3" id="KW-1185">Reference proteome</keyword>
<dbReference type="Proteomes" id="UP000223749">
    <property type="component" value="Chromosome"/>
</dbReference>
<dbReference type="KEGG" id="pgs:CPT03_16990"/>
<organism evidence="2 3">
    <name type="scientific">Pedobacter ginsengisoli</name>
    <dbReference type="NCBI Taxonomy" id="363852"/>
    <lineage>
        <taxon>Bacteria</taxon>
        <taxon>Pseudomonadati</taxon>
        <taxon>Bacteroidota</taxon>
        <taxon>Sphingobacteriia</taxon>
        <taxon>Sphingobacteriales</taxon>
        <taxon>Sphingobacteriaceae</taxon>
        <taxon>Pedobacter</taxon>
    </lineage>
</organism>
<dbReference type="AlphaFoldDB" id="A0A2D1U8X2"/>
<name>A0A2D1U8X2_9SPHI</name>
<feature type="coiled-coil region" evidence="1">
    <location>
        <begin position="286"/>
        <end position="320"/>
    </location>
</feature>
<gene>
    <name evidence="2" type="ORF">CPT03_16990</name>
</gene>
<dbReference type="EMBL" id="CP024091">
    <property type="protein sequence ID" value="ATP58041.1"/>
    <property type="molecule type" value="Genomic_DNA"/>
</dbReference>
<sequence>MHKKLYPLISLGLLSFLITIDLFAFSNGKVNTRLVDDYTTQVTFFAGFQIGSCIEFVAVSPIDTGSSGNYEISISYVRGNVAAAGTFLASISHYNPNLWREVGRVNSNGYAGAGSDGHNFAIDCNTDRFNPRFRIRAIRTLGIATDPLTVHIKIRSINQNGSWTTLNVTGSDLTVNKLLPMTNDWSLYVGNSHDPAGAEIAIKALGNGNVGVGTAIPNAKLAVNGNIRAKEIKVETANWPDYVFAEDYQLPTLQQTEKHIKEKGHLPGIPSAEEVKSDGVDLGEMNAKLLQKLEEVTLHLIKQEKELLKLKKELNSLKKDK</sequence>
<keyword evidence="1" id="KW-0175">Coiled coil</keyword>
<evidence type="ECO:0000313" key="3">
    <source>
        <dbReference type="Proteomes" id="UP000223749"/>
    </source>
</evidence>
<proteinExistence type="predicted"/>
<evidence type="ECO:0000256" key="1">
    <source>
        <dbReference type="SAM" id="Coils"/>
    </source>
</evidence>
<protein>
    <submittedName>
        <fullName evidence="2">Uncharacterized protein</fullName>
    </submittedName>
</protein>
<reference evidence="2 3" key="1">
    <citation type="submission" date="2017-10" db="EMBL/GenBank/DDBJ databases">
        <title>Whole genome of Pedobacter ginsengisoli T01R-27 isolated from tomato rhizosphere.</title>
        <authorList>
            <person name="Weon H.-Y."/>
            <person name="Lee S.A."/>
            <person name="Sang M.K."/>
            <person name="Song J."/>
        </authorList>
    </citation>
    <scope>NUCLEOTIDE SEQUENCE [LARGE SCALE GENOMIC DNA]</scope>
    <source>
        <strain evidence="2 3">T01R-27</strain>
    </source>
</reference>